<feature type="transmembrane region" description="Helical" evidence="2">
    <location>
        <begin position="15"/>
        <end position="39"/>
    </location>
</feature>
<evidence type="ECO:0000256" key="2">
    <source>
        <dbReference type="SAM" id="Phobius"/>
    </source>
</evidence>
<keyword evidence="2" id="KW-0812">Transmembrane</keyword>
<organism evidence="3 4">
    <name type="scientific">Wenxinia marina DSM 24838</name>
    <dbReference type="NCBI Taxonomy" id="1123501"/>
    <lineage>
        <taxon>Bacteria</taxon>
        <taxon>Pseudomonadati</taxon>
        <taxon>Pseudomonadota</taxon>
        <taxon>Alphaproteobacteria</taxon>
        <taxon>Rhodobacterales</taxon>
        <taxon>Roseobacteraceae</taxon>
        <taxon>Wenxinia</taxon>
    </lineage>
</organism>
<reference evidence="3 4" key="1">
    <citation type="submission" date="2013-01" db="EMBL/GenBank/DDBJ databases">
        <authorList>
            <person name="Fiebig A."/>
            <person name="Goeker M."/>
            <person name="Klenk H.-P.P."/>
        </authorList>
    </citation>
    <scope>NUCLEOTIDE SEQUENCE [LARGE SCALE GENOMIC DNA]</scope>
    <source>
        <strain evidence="3 4">DSM 24838</strain>
    </source>
</reference>
<dbReference type="OrthoDB" id="2955631at2"/>
<dbReference type="PATRIC" id="fig|1123501.6.peg.2564"/>
<dbReference type="AlphaFoldDB" id="A0A0D0PBD9"/>
<evidence type="ECO:0000313" key="3">
    <source>
        <dbReference type="EMBL" id="KIQ68726.1"/>
    </source>
</evidence>
<keyword evidence="2" id="KW-1133">Transmembrane helix</keyword>
<feature type="transmembrane region" description="Helical" evidence="2">
    <location>
        <begin position="59"/>
        <end position="79"/>
    </location>
</feature>
<keyword evidence="4" id="KW-1185">Reference proteome</keyword>
<accession>A0A0D0PBD9</accession>
<feature type="transmembrane region" description="Helical" evidence="2">
    <location>
        <begin position="132"/>
        <end position="154"/>
    </location>
</feature>
<proteinExistence type="predicted"/>
<dbReference type="Proteomes" id="UP000035100">
    <property type="component" value="Unassembled WGS sequence"/>
</dbReference>
<sequence length="451" mass="48663">MKGILRTLRRLSRRLYVRIALVASLAIIALLIAQIVGGYIGESLVEEIGTDAVHRLLDIIATSMLTVTTFSLTVMVSVFRSSSQQFTPRTHRELMKDTRTQTALATFIGAYIYALIAIVLSERPGFTKADEAALYLTTLLVLALIVGQMIRWMIHLQSVGSLLHVGAGIEREAIRATEARSGDFWERLGAPPDHIPQGRRICAEECAYVQALNPEPLIEAAEEAGARVHLAVGPGSFIDVGDVLAVVEGGGGEELDQAVRDALHLGVLRTTEQDPRFGLILLSELGSKALSPGINDPGTAIDVLGRIARVLECWRPCAPAEGAVVTAPRIEAETLVVNAFEAIARDGAGLAEVQIFLQKRLAALGRSADPGARRRGPRLRRPRDGAGAPRDRRPVRRGTGRGGGGRQGMIRVYFVPSIVAPTRRPVCAKITAITGRREVVVSARSVSPWSR</sequence>
<dbReference type="eggNOG" id="COG4325">
    <property type="taxonomic scope" value="Bacteria"/>
</dbReference>
<comment type="caution">
    <text evidence="3">The sequence shown here is derived from an EMBL/GenBank/DDBJ whole genome shotgun (WGS) entry which is preliminary data.</text>
</comment>
<feature type="transmembrane region" description="Helical" evidence="2">
    <location>
        <begin position="100"/>
        <end position="120"/>
    </location>
</feature>
<evidence type="ECO:0000313" key="4">
    <source>
        <dbReference type="Proteomes" id="UP000035100"/>
    </source>
</evidence>
<dbReference type="EMBL" id="AONG01000012">
    <property type="protein sequence ID" value="KIQ68726.1"/>
    <property type="molecule type" value="Genomic_DNA"/>
</dbReference>
<dbReference type="Pfam" id="PF10011">
    <property type="entry name" value="DUF2254"/>
    <property type="match status" value="1"/>
</dbReference>
<evidence type="ECO:0000256" key="1">
    <source>
        <dbReference type="SAM" id="MobiDB-lite"/>
    </source>
</evidence>
<dbReference type="InterPro" id="IPR018723">
    <property type="entry name" value="DUF2254_membrane"/>
</dbReference>
<name>A0A0D0PBD9_9RHOB</name>
<gene>
    <name evidence="3" type="ORF">Wenmar_02451</name>
</gene>
<protein>
    <submittedName>
        <fullName evidence="3">Putative membrane protein</fullName>
    </submittedName>
</protein>
<feature type="region of interest" description="Disordered" evidence="1">
    <location>
        <begin position="367"/>
        <end position="407"/>
    </location>
</feature>
<keyword evidence="2" id="KW-0472">Membrane</keyword>